<dbReference type="CDD" id="cd02440">
    <property type="entry name" value="AdoMet_MTases"/>
    <property type="match status" value="1"/>
</dbReference>
<name>A8H269_SHEPA</name>
<evidence type="ECO:0000313" key="4">
    <source>
        <dbReference type="Proteomes" id="UP000002608"/>
    </source>
</evidence>
<dbReference type="OrthoDB" id="5800887at2"/>
<dbReference type="KEGG" id="spl:Spea_1329"/>
<dbReference type="InterPro" id="IPR029063">
    <property type="entry name" value="SAM-dependent_MTases_sf"/>
</dbReference>
<feature type="domain" description="Methyltransferase" evidence="2">
    <location>
        <begin position="48"/>
        <end position="138"/>
    </location>
</feature>
<dbReference type="PANTHER" id="PTHR43861">
    <property type="entry name" value="TRANS-ACONITATE 2-METHYLTRANSFERASE-RELATED"/>
    <property type="match status" value="1"/>
</dbReference>
<sequence length="250" mass="28031">MLTTQTNALYTDLSGYYDLMCADINYQAQSDCIRRLHQLFGNRGVRHLDLACGTGPHVRYFIENGYQSSGLDINQPMLDIAKLRCPDAEFVCHDMANFTVDEPLDLITCFLYSIHYSDGIEKLKECISSVHAALSPGGMFCFNSVKKSRIDNSSVVSHSAVHEDSQFVFSSGWYYSGDGEKQALKLSIEKTTAGITQSWQDEHPMVAVGFAELQSLLQPYFDVHILEHDYDRLMPWDGVSGNAIFACVKI</sequence>
<accession>A8H269</accession>
<dbReference type="GO" id="GO:0008168">
    <property type="term" value="F:methyltransferase activity"/>
    <property type="evidence" value="ECO:0007669"/>
    <property type="project" value="UniProtKB-KW"/>
</dbReference>
<dbReference type="STRING" id="398579.Spea_1329"/>
<dbReference type="RefSeq" id="WP_012154582.1">
    <property type="nucleotide sequence ID" value="NC_009901.1"/>
</dbReference>
<gene>
    <name evidence="3" type="ordered locus">Spea_1329</name>
</gene>
<dbReference type="GO" id="GO:0032259">
    <property type="term" value="P:methylation"/>
    <property type="evidence" value="ECO:0007669"/>
    <property type="project" value="UniProtKB-KW"/>
</dbReference>
<proteinExistence type="predicted"/>
<dbReference type="Pfam" id="PF13649">
    <property type="entry name" value="Methyltransf_25"/>
    <property type="match status" value="1"/>
</dbReference>
<evidence type="ECO:0000256" key="1">
    <source>
        <dbReference type="ARBA" id="ARBA00022679"/>
    </source>
</evidence>
<reference evidence="3 4" key="1">
    <citation type="submission" date="2007-10" db="EMBL/GenBank/DDBJ databases">
        <title>Complete sequence of Shewanella pealeana ATCC 700345.</title>
        <authorList>
            <consortium name="US DOE Joint Genome Institute"/>
            <person name="Copeland A."/>
            <person name="Lucas S."/>
            <person name="Lapidus A."/>
            <person name="Barry K."/>
            <person name="Glavina del Rio T."/>
            <person name="Dalin E."/>
            <person name="Tice H."/>
            <person name="Pitluck S."/>
            <person name="Chertkov O."/>
            <person name="Brettin T."/>
            <person name="Bruce D."/>
            <person name="Detter J.C."/>
            <person name="Han C."/>
            <person name="Schmutz J."/>
            <person name="Larimer F."/>
            <person name="Land M."/>
            <person name="Hauser L."/>
            <person name="Kyrpides N."/>
            <person name="Kim E."/>
            <person name="Zhao J.-S.Z."/>
            <person name="Manno D."/>
            <person name="Hawari J."/>
            <person name="Richardson P."/>
        </authorList>
    </citation>
    <scope>NUCLEOTIDE SEQUENCE [LARGE SCALE GENOMIC DNA]</scope>
    <source>
        <strain evidence="4">ATCC 700345 / ANG-SQ1</strain>
    </source>
</reference>
<dbReference type="eggNOG" id="COG2226">
    <property type="taxonomic scope" value="Bacteria"/>
</dbReference>
<dbReference type="SUPFAM" id="SSF53335">
    <property type="entry name" value="S-adenosyl-L-methionine-dependent methyltransferases"/>
    <property type="match status" value="1"/>
</dbReference>
<dbReference type="Gene3D" id="3.40.50.150">
    <property type="entry name" value="Vaccinia Virus protein VP39"/>
    <property type="match status" value="1"/>
</dbReference>
<evidence type="ECO:0000259" key="2">
    <source>
        <dbReference type="Pfam" id="PF13649"/>
    </source>
</evidence>
<dbReference type="EMBL" id="CP000851">
    <property type="protein sequence ID" value="ABV86656.1"/>
    <property type="molecule type" value="Genomic_DNA"/>
</dbReference>
<keyword evidence="3" id="KW-0489">Methyltransferase</keyword>
<protein>
    <submittedName>
        <fullName evidence="3">Methyltransferase type 11</fullName>
    </submittedName>
</protein>
<organism evidence="3 4">
    <name type="scientific">Shewanella pealeana (strain ATCC 700345 / ANG-SQ1)</name>
    <dbReference type="NCBI Taxonomy" id="398579"/>
    <lineage>
        <taxon>Bacteria</taxon>
        <taxon>Pseudomonadati</taxon>
        <taxon>Pseudomonadota</taxon>
        <taxon>Gammaproteobacteria</taxon>
        <taxon>Alteromonadales</taxon>
        <taxon>Shewanellaceae</taxon>
        <taxon>Shewanella</taxon>
    </lineage>
</organism>
<dbReference type="AlphaFoldDB" id="A8H269"/>
<dbReference type="Proteomes" id="UP000002608">
    <property type="component" value="Chromosome"/>
</dbReference>
<keyword evidence="1 3" id="KW-0808">Transferase</keyword>
<keyword evidence="4" id="KW-1185">Reference proteome</keyword>
<evidence type="ECO:0000313" key="3">
    <source>
        <dbReference type="EMBL" id="ABV86656.1"/>
    </source>
</evidence>
<dbReference type="InterPro" id="IPR041698">
    <property type="entry name" value="Methyltransf_25"/>
</dbReference>
<dbReference type="Gene3D" id="2.20.130.10">
    <property type="entry name" value="CAC2371-like domains"/>
    <property type="match status" value="1"/>
</dbReference>
<dbReference type="HOGENOM" id="CLU_1119520_0_0_6"/>